<dbReference type="GO" id="GO:0005634">
    <property type="term" value="C:nucleus"/>
    <property type="evidence" value="ECO:0007669"/>
    <property type="project" value="TreeGrafter"/>
</dbReference>
<feature type="region of interest" description="Disordered" evidence="7">
    <location>
        <begin position="491"/>
        <end position="657"/>
    </location>
</feature>
<dbReference type="GO" id="GO:0045944">
    <property type="term" value="P:positive regulation of transcription by RNA polymerase II"/>
    <property type="evidence" value="ECO:0007669"/>
    <property type="project" value="TreeGrafter"/>
</dbReference>
<dbReference type="OrthoDB" id="5407653at2759"/>
<feature type="compositionally biased region" description="Polar residues" evidence="7">
    <location>
        <begin position="451"/>
        <end position="460"/>
    </location>
</feature>
<evidence type="ECO:0000256" key="6">
    <source>
        <dbReference type="ARBA" id="ARBA00023321"/>
    </source>
</evidence>
<dbReference type="FunFam" id="3.10.260.10:FF:000003">
    <property type="entry name" value="Ascospore maturation 1 protein"/>
    <property type="match status" value="1"/>
</dbReference>
<keyword evidence="6" id="KW-0183">Conidiation</keyword>
<dbReference type="GO" id="GO:0030435">
    <property type="term" value="P:sporulation resulting in formation of a cellular spore"/>
    <property type="evidence" value="ECO:0007669"/>
    <property type="project" value="UniProtKB-KW"/>
</dbReference>
<feature type="region of interest" description="Disordered" evidence="7">
    <location>
        <begin position="416"/>
        <end position="469"/>
    </location>
</feature>
<dbReference type="Proteomes" id="UP000077154">
    <property type="component" value="Unassembled WGS sequence"/>
</dbReference>
<dbReference type="GeneID" id="36289252"/>
<evidence type="ECO:0000259" key="8">
    <source>
        <dbReference type="PROSITE" id="PS51299"/>
    </source>
</evidence>
<feature type="region of interest" description="Disordered" evidence="7">
    <location>
        <begin position="237"/>
        <end position="316"/>
    </location>
</feature>
<dbReference type="GO" id="GO:0043565">
    <property type="term" value="F:sequence-specific DNA binding"/>
    <property type="evidence" value="ECO:0007669"/>
    <property type="project" value="TreeGrafter"/>
</dbReference>
<feature type="compositionally biased region" description="Polar residues" evidence="7">
    <location>
        <begin position="549"/>
        <end position="585"/>
    </location>
</feature>
<dbReference type="Gene3D" id="3.10.260.10">
    <property type="entry name" value="Transcription regulator HTH, APSES-type DNA-binding domain"/>
    <property type="match status" value="1"/>
</dbReference>
<dbReference type="PANTHER" id="PTHR47792">
    <property type="entry name" value="PROTEIN SOK2-RELATED"/>
    <property type="match status" value="1"/>
</dbReference>
<dbReference type="InterPro" id="IPR003163">
    <property type="entry name" value="Tscrpt_reg_HTH_APSES-type"/>
</dbReference>
<dbReference type="PROSITE" id="PS51299">
    <property type="entry name" value="HTH_APSES"/>
    <property type="match status" value="1"/>
</dbReference>
<dbReference type="VEuPathDB" id="FungiDB:GMDG_02484"/>
<dbReference type="SUPFAM" id="SSF54616">
    <property type="entry name" value="DNA-binding domain of Mlu1-box binding protein MBP1"/>
    <property type="match status" value="1"/>
</dbReference>
<dbReference type="InterPro" id="IPR029790">
    <property type="entry name" value="EFG1/Phd1/StuA"/>
</dbReference>
<keyword evidence="4" id="KW-0238">DNA-binding</keyword>
<evidence type="ECO:0000256" key="2">
    <source>
        <dbReference type="ARBA" id="ARBA00022969"/>
    </source>
</evidence>
<comment type="similarity">
    <text evidence="1">Belongs to the EFG1/PHD1/stuA family.</text>
</comment>
<keyword evidence="2" id="KW-0749">Sporulation</keyword>
<dbReference type="GO" id="GO:0048315">
    <property type="term" value="P:conidium formation"/>
    <property type="evidence" value="ECO:0007669"/>
    <property type="project" value="UniProtKB-KW"/>
</dbReference>
<gene>
    <name evidence="9" type="ORF">VC83_06190</name>
</gene>
<evidence type="ECO:0000256" key="1">
    <source>
        <dbReference type="ARBA" id="ARBA00007247"/>
    </source>
</evidence>
<keyword evidence="3" id="KW-0805">Transcription regulation</keyword>
<keyword evidence="5" id="KW-0804">Transcription</keyword>
<dbReference type="AlphaFoldDB" id="A0A177A9Q2"/>
<evidence type="ECO:0000256" key="4">
    <source>
        <dbReference type="ARBA" id="ARBA00023125"/>
    </source>
</evidence>
<feature type="compositionally biased region" description="Low complexity" evidence="7">
    <location>
        <begin position="355"/>
        <end position="386"/>
    </location>
</feature>
<dbReference type="GO" id="GO:0003700">
    <property type="term" value="F:DNA-binding transcription factor activity"/>
    <property type="evidence" value="ECO:0007669"/>
    <property type="project" value="TreeGrafter"/>
</dbReference>
<accession>A0A177A9Q2</accession>
<evidence type="ECO:0000256" key="7">
    <source>
        <dbReference type="SAM" id="MobiDB-lite"/>
    </source>
</evidence>
<feature type="compositionally biased region" description="Basic and acidic residues" evidence="7">
    <location>
        <begin position="603"/>
        <end position="636"/>
    </location>
</feature>
<feature type="compositionally biased region" description="Polar residues" evidence="7">
    <location>
        <begin position="592"/>
        <end position="601"/>
    </location>
</feature>
<feature type="compositionally biased region" description="Polar residues" evidence="7">
    <location>
        <begin position="302"/>
        <end position="316"/>
    </location>
</feature>
<dbReference type="InterPro" id="IPR018004">
    <property type="entry name" value="KilA/APSES_HTH"/>
</dbReference>
<dbReference type="Pfam" id="PF04383">
    <property type="entry name" value="KilA-N"/>
    <property type="match status" value="1"/>
</dbReference>
<dbReference type="PANTHER" id="PTHR47792:SF1">
    <property type="entry name" value="PROTEIN SOK2-RELATED"/>
    <property type="match status" value="1"/>
</dbReference>
<protein>
    <recommendedName>
        <fullName evidence="8">HTH APSES-type domain-containing protein</fullName>
    </recommendedName>
</protein>
<feature type="region of interest" description="Disordered" evidence="7">
    <location>
        <begin position="351"/>
        <end position="387"/>
    </location>
</feature>
<organism evidence="9">
    <name type="scientific">Pseudogymnoascus destructans</name>
    <dbReference type="NCBI Taxonomy" id="655981"/>
    <lineage>
        <taxon>Eukaryota</taxon>
        <taxon>Fungi</taxon>
        <taxon>Dikarya</taxon>
        <taxon>Ascomycota</taxon>
        <taxon>Pezizomycotina</taxon>
        <taxon>Leotiomycetes</taxon>
        <taxon>Thelebolales</taxon>
        <taxon>Thelebolaceae</taxon>
        <taxon>Pseudogymnoascus</taxon>
    </lineage>
</organism>
<sequence length="657" mass="70517">MNQAPPDMYYSTHMSAGQAPAPQTVTSGGLGHYPHHQQPPSLQPVPGQYSAAPGSYGQYGYSNGLTSPQQSGQVSGSLGSQPNVLSLPSLTAAQPVMHGQGYPQQQQQPFDSTGQIAPPGMKPRVTATLWEDEGSLCFQVEAKGICVARREDNHMINGTKLLNVAGMTRGRRDGILKSEKMRHVVKIGPMHLKGVWIPFERALDFANKEKITELLYPLFVHNIGALLYHPTNQSRSHSVMAAADRRKQEQNQMRNPQAPGLPSMQSHHHHSMHNSGGGSLPGPQHSVSGHSGIGGRSDIQRSHTFPTPPTSASSVMGNLGTSDGSFQWGGQNLNGVQGSNPLAIDTGLSNARSMPTTPATTPPGTSIQNMQQYQQTSQSYDTSRQQMYSAPPLQQGAYPQPNGAQTNMGRYNQTGAYIKNEMGPPSGRAPGSVSDGEHHDTKLPNGLIHHSQGNDQVSHSQPEEEAEHDGDYAHDNAAAYDANRGSYNYAPGPPVGSITGEHAHISPELTGSPNHNSGSGHVTPRTATTSQAYYSQHQGGYSTPPRAQPPSSNLYNVMSSERGTANGSSTNEMYGNQSDLGNPLTNGFVGQPLTNGATPSNKRGRDDDDDQRPSSRDAGGETDGLKRRRTIREDSAHNLNYDAPLNRARATISQRRR</sequence>
<evidence type="ECO:0000256" key="5">
    <source>
        <dbReference type="ARBA" id="ARBA00023163"/>
    </source>
</evidence>
<evidence type="ECO:0000313" key="9">
    <source>
        <dbReference type="EMBL" id="OAF58847.1"/>
    </source>
</evidence>
<feature type="domain" description="HTH APSES-type" evidence="8">
    <location>
        <begin position="124"/>
        <end position="230"/>
    </location>
</feature>
<dbReference type="SMART" id="SM01252">
    <property type="entry name" value="KilA-N"/>
    <property type="match status" value="1"/>
</dbReference>
<proteinExistence type="inferred from homology"/>
<feature type="compositionally biased region" description="Polar residues" evidence="7">
    <location>
        <begin position="509"/>
        <end position="541"/>
    </location>
</feature>
<name>A0A177A9Q2_9PEZI</name>
<dbReference type="EMBL" id="KV441395">
    <property type="protein sequence ID" value="OAF58847.1"/>
    <property type="molecule type" value="Genomic_DNA"/>
</dbReference>
<dbReference type="InterPro" id="IPR036887">
    <property type="entry name" value="HTH_APSES_sf"/>
</dbReference>
<feature type="compositionally biased region" description="Low complexity" evidence="7">
    <location>
        <begin position="69"/>
        <end position="81"/>
    </location>
</feature>
<reference evidence="9" key="1">
    <citation type="submission" date="2016-03" db="EMBL/GenBank/DDBJ databases">
        <title>Updated assembly of Pseudogymnoascus destructans, the fungus causing white-nose syndrome of bats.</title>
        <authorList>
            <person name="Palmer J.M."/>
            <person name="Drees K.P."/>
            <person name="Foster J.T."/>
            <person name="Lindner D.L."/>
        </authorList>
    </citation>
    <scope>NUCLEOTIDE SEQUENCE [LARGE SCALE GENOMIC DNA]</scope>
    <source>
        <strain evidence="9">20631-21</strain>
    </source>
</reference>
<dbReference type="RefSeq" id="XP_024324131.1">
    <property type="nucleotide sequence ID" value="XM_024469794.1"/>
</dbReference>
<feature type="region of interest" description="Disordered" evidence="7">
    <location>
        <begin position="1"/>
        <end position="81"/>
    </location>
</feature>
<dbReference type="eggNOG" id="ENOG502QW2C">
    <property type="taxonomic scope" value="Eukaryota"/>
</dbReference>
<evidence type="ECO:0000256" key="3">
    <source>
        <dbReference type="ARBA" id="ARBA00023015"/>
    </source>
</evidence>